<reference evidence="1" key="2">
    <citation type="journal article" date="2007" name="Science">
        <title>Draft genome sequence of the sexually transmitted pathogen Trichomonas vaginalis.</title>
        <authorList>
            <person name="Carlton J.M."/>
            <person name="Hirt R.P."/>
            <person name="Silva J.C."/>
            <person name="Delcher A.L."/>
            <person name="Schatz M."/>
            <person name="Zhao Q."/>
            <person name="Wortman J.R."/>
            <person name="Bidwell S.L."/>
            <person name="Alsmark U.C.M."/>
            <person name="Besteiro S."/>
            <person name="Sicheritz-Ponten T."/>
            <person name="Noel C.J."/>
            <person name="Dacks J.B."/>
            <person name="Foster P.G."/>
            <person name="Simillion C."/>
            <person name="Van de Peer Y."/>
            <person name="Miranda-Saavedra D."/>
            <person name="Barton G.J."/>
            <person name="Westrop G.D."/>
            <person name="Mueller S."/>
            <person name="Dessi D."/>
            <person name="Fiori P.L."/>
            <person name="Ren Q."/>
            <person name="Paulsen I."/>
            <person name="Zhang H."/>
            <person name="Bastida-Corcuera F.D."/>
            <person name="Simoes-Barbosa A."/>
            <person name="Brown M.T."/>
            <person name="Hayes R.D."/>
            <person name="Mukherjee M."/>
            <person name="Okumura C.Y."/>
            <person name="Schneider R."/>
            <person name="Smith A.J."/>
            <person name="Vanacova S."/>
            <person name="Villalvazo M."/>
            <person name="Haas B.J."/>
            <person name="Pertea M."/>
            <person name="Feldblyum T.V."/>
            <person name="Utterback T.R."/>
            <person name="Shu C.L."/>
            <person name="Osoegawa K."/>
            <person name="de Jong P.J."/>
            <person name="Hrdy I."/>
            <person name="Horvathova L."/>
            <person name="Zubacova Z."/>
            <person name="Dolezal P."/>
            <person name="Malik S.B."/>
            <person name="Logsdon J.M. Jr."/>
            <person name="Henze K."/>
            <person name="Gupta A."/>
            <person name="Wang C.C."/>
            <person name="Dunne R.L."/>
            <person name="Upcroft J.A."/>
            <person name="Upcroft P."/>
            <person name="White O."/>
            <person name="Salzberg S.L."/>
            <person name="Tang P."/>
            <person name="Chiu C.-H."/>
            <person name="Lee Y.-S."/>
            <person name="Embley T.M."/>
            <person name="Coombs G.H."/>
            <person name="Mottram J.C."/>
            <person name="Tachezy J."/>
            <person name="Fraser-Liggett C.M."/>
            <person name="Johnson P.J."/>
        </authorList>
    </citation>
    <scope>NUCLEOTIDE SEQUENCE [LARGE SCALE GENOMIC DNA]</scope>
    <source>
        <strain evidence="1">G3</strain>
    </source>
</reference>
<dbReference type="VEuPathDB" id="TrichDB:TVAG_165180"/>
<keyword evidence="2" id="KW-1185">Reference proteome</keyword>
<evidence type="ECO:0000313" key="1">
    <source>
        <dbReference type="EMBL" id="EAY15890.1"/>
    </source>
</evidence>
<dbReference type="RefSeq" id="XP_001328113.1">
    <property type="nucleotide sequence ID" value="XM_001328078.1"/>
</dbReference>
<name>A2DUJ9_TRIV3</name>
<reference evidence="1" key="1">
    <citation type="submission" date="2006-10" db="EMBL/GenBank/DDBJ databases">
        <authorList>
            <person name="Amadeo P."/>
            <person name="Zhao Q."/>
            <person name="Wortman J."/>
            <person name="Fraser-Liggett C."/>
            <person name="Carlton J."/>
        </authorList>
    </citation>
    <scope>NUCLEOTIDE SEQUENCE</scope>
    <source>
        <strain evidence="1">G3</strain>
    </source>
</reference>
<dbReference type="Proteomes" id="UP000001542">
    <property type="component" value="Unassembled WGS sequence"/>
</dbReference>
<dbReference type="AlphaFoldDB" id="A2DUJ9"/>
<dbReference type="KEGG" id="tva:4773895"/>
<evidence type="ECO:0008006" key="3">
    <source>
        <dbReference type="Google" id="ProtNLM"/>
    </source>
</evidence>
<dbReference type="VEuPathDB" id="TrichDB:TVAGG3_0663090"/>
<organism evidence="1 2">
    <name type="scientific">Trichomonas vaginalis (strain ATCC PRA-98 / G3)</name>
    <dbReference type="NCBI Taxonomy" id="412133"/>
    <lineage>
        <taxon>Eukaryota</taxon>
        <taxon>Metamonada</taxon>
        <taxon>Parabasalia</taxon>
        <taxon>Trichomonadida</taxon>
        <taxon>Trichomonadidae</taxon>
        <taxon>Trichomonas</taxon>
    </lineage>
</organism>
<evidence type="ECO:0000313" key="2">
    <source>
        <dbReference type="Proteomes" id="UP000001542"/>
    </source>
</evidence>
<gene>
    <name evidence="1" type="ORF">TVAG_165180</name>
</gene>
<accession>A2DUJ9</accession>
<protein>
    <recommendedName>
        <fullName evidence="3">Right handed beta helix domain-containing protein</fullName>
    </recommendedName>
</protein>
<sequence length="341" mass="38972">MFHTEYNNYFEGSYEQITNGSYTKNGNAYLYNSFFKDLSNRVLYSSGDLKTVIESTTFISISTNEGYGGCIFLNENGEIVQNRVCSTDCWADSNGQHCYCITSIGDSKNWILESSFSRTFNEEKGDISISFYHGHQFLYNSNISYFKTSSISAYFFCTADTESNSSMNSIINNTSSSDICICFSTDTYQQPHDEKLFRSNIINNKAKDQLIEVYQNSLTIYECNIINSFADNIFIIQSPYGNDFRGSISIENSCLNNNQGTIPNDISITSTKNEMIENHLKHLSADLCFESNTRNIISNIIDNNEAFINIVIEDADEIEIINKKERDFRKFWTFVFLNISI</sequence>
<dbReference type="EMBL" id="DS113249">
    <property type="protein sequence ID" value="EAY15890.1"/>
    <property type="molecule type" value="Genomic_DNA"/>
</dbReference>
<proteinExistence type="predicted"/>
<dbReference type="InParanoid" id="A2DUJ9"/>